<comment type="caution">
    <text evidence="1">The sequence shown here is derived from an EMBL/GenBank/DDBJ whole genome shotgun (WGS) entry which is preliminary data.</text>
</comment>
<organism evidence="1 2">
    <name type="scientific">Ixodes persulcatus</name>
    <name type="common">Taiga tick</name>
    <dbReference type="NCBI Taxonomy" id="34615"/>
    <lineage>
        <taxon>Eukaryota</taxon>
        <taxon>Metazoa</taxon>
        <taxon>Ecdysozoa</taxon>
        <taxon>Arthropoda</taxon>
        <taxon>Chelicerata</taxon>
        <taxon>Arachnida</taxon>
        <taxon>Acari</taxon>
        <taxon>Parasitiformes</taxon>
        <taxon>Ixodida</taxon>
        <taxon>Ixodoidea</taxon>
        <taxon>Ixodidae</taxon>
        <taxon>Ixodinae</taxon>
        <taxon>Ixodes</taxon>
    </lineage>
</organism>
<reference evidence="1 2" key="1">
    <citation type="journal article" date="2020" name="Cell">
        <title>Large-Scale Comparative Analyses of Tick Genomes Elucidate Their Genetic Diversity and Vector Capacities.</title>
        <authorList>
            <consortium name="Tick Genome and Microbiome Consortium (TIGMIC)"/>
            <person name="Jia N."/>
            <person name="Wang J."/>
            <person name="Shi W."/>
            <person name="Du L."/>
            <person name="Sun Y."/>
            <person name="Zhan W."/>
            <person name="Jiang J.F."/>
            <person name="Wang Q."/>
            <person name="Zhang B."/>
            <person name="Ji P."/>
            <person name="Bell-Sakyi L."/>
            <person name="Cui X.M."/>
            <person name="Yuan T.T."/>
            <person name="Jiang B.G."/>
            <person name="Yang W.F."/>
            <person name="Lam T.T."/>
            <person name="Chang Q.C."/>
            <person name="Ding S.J."/>
            <person name="Wang X.J."/>
            <person name="Zhu J.G."/>
            <person name="Ruan X.D."/>
            <person name="Zhao L."/>
            <person name="Wei J.T."/>
            <person name="Ye R.Z."/>
            <person name="Que T.C."/>
            <person name="Du C.H."/>
            <person name="Zhou Y.H."/>
            <person name="Cheng J.X."/>
            <person name="Dai P.F."/>
            <person name="Guo W.B."/>
            <person name="Han X.H."/>
            <person name="Huang E.J."/>
            <person name="Li L.F."/>
            <person name="Wei W."/>
            <person name="Gao Y.C."/>
            <person name="Liu J.Z."/>
            <person name="Shao H.Z."/>
            <person name="Wang X."/>
            <person name="Wang C.C."/>
            <person name="Yang T.C."/>
            <person name="Huo Q.B."/>
            <person name="Li W."/>
            <person name="Chen H.Y."/>
            <person name="Chen S.E."/>
            <person name="Zhou L.G."/>
            <person name="Ni X.B."/>
            <person name="Tian J.H."/>
            <person name="Sheng Y."/>
            <person name="Liu T."/>
            <person name="Pan Y.S."/>
            <person name="Xia L.Y."/>
            <person name="Li J."/>
            <person name="Zhao F."/>
            <person name="Cao W.C."/>
        </authorList>
    </citation>
    <scope>NUCLEOTIDE SEQUENCE [LARGE SCALE GENOMIC DNA]</scope>
    <source>
        <strain evidence="1">Iper-2018</strain>
    </source>
</reference>
<evidence type="ECO:0000313" key="2">
    <source>
        <dbReference type="Proteomes" id="UP000805193"/>
    </source>
</evidence>
<gene>
    <name evidence="1" type="ORF">HPB47_022411</name>
</gene>
<name>A0AC60QBN3_IXOPE</name>
<protein>
    <submittedName>
        <fullName evidence="1">Uncharacterized protein</fullName>
    </submittedName>
</protein>
<dbReference type="Proteomes" id="UP000805193">
    <property type="component" value="Unassembled WGS sequence"/>
</dbReference>
<dbReference type="EMBL" id="JABSTQ010009293">
    <property type="protein sequence ID" value="KAG0430748.1"/>
    <property type="molecule type" value="Genomic_DNA"/>
</dbReference>
<accession>A0AC60QBN3</accession>
<keyword evidence="2" id="KW-1185">Reference proteome</keyword>
<proteinExistence type="predicted"/>
<evidence type="ECO:0000313" key="1">
    <source>
        <dbReference type="EMBL" id="KAG0430748.1"/>
    </source>
</evidence>
<sequence>MAEKVIVCFLDLKCLESLLELGEKALNVWRPKTGMPSFAAVEPTASQFGPRTTEVLKETLNINATGALKSRYPTQVDAISYRKVEGLMGDGINKSRTSTEKPLRMPWFFVPTGLPTPFRTTPTPNLKRWKLEGTADPAKEREEACQASDVCFMGDKNKASMVTPPRKSIKLKESKRQDTYPNEPSIQSRNASNRPRGDTSKYAGFGNDETEPLGQEEQKLR</sequence>